<keyword evidence="7" id="KW-0630">Potassium</keyword>
<evidence type="ECO:0000256" key="14">
    <source>
        <dbReference type="SAM" id="Phobius"/>
    </source>
</evidence>
<evidence type="ECO:0000256" key="5">
    <source>
        <dbReference type="ARBA" id="ARBA00022692"/>
    </source>
</evidence>
<keyword evidence="8 14" id="KW-1133">Transmembrane helix</keyword>
<keyword evidence="4" id="KW-0633">Potassium transport</keyword>
<keyword evidence="9" id="KW-0406">Ion transport</keyword>
<evidence type="ECO:0000256" key="9">
    <source>
        <dbReference type="ARBA" id="ARBA00023065"/>
    </source>
</evidence>
<keyword evidence="5 14" id="KW-0812">Transmembrane</keyword>
<dbReference type="RefSeq" id="WP_274040923.1">
    <property type="nucleotide sequence ID" value="NZ_JANCPR020000022.1"/>
</dbReference>
<keyword evidence="11" id="KW-0407">Ion channel</keyword>
<evidence type="ECO:0000256" key="7">
    <source>
        <dbReference type="ARBA" id="ARBA00022958"/>
    </source>
</evidence>
<dbReference type="EMBL" id="JANCPR020000022">
    <property type="protein sequence ID" value="MDJ1134665.1"/>
    <property type="molecule type" value="Genomic_DNA"/>
</dbReference>
<evidence type="ECO:0000256" key="8">
    <source>
        <dbReference type="ARBA" id="ARBA00022989"/>
    </source>
</evidence>
<comment type="caution">
    <text evidence="15">The sequence shown here is derived from an EMBL/GenBank/DDBJ whole genome shotgun (WGS) entry which is preliminary data.</text>
</comment>
<organism evidence="15 16">
    <name type="scientific">Streptomyces iconiensis</name>
    <dbReference type="NCBI Taxonomy" id="1384038"/>
    <lineage>
        <taxon>Bacteria</taxon>
        <taxon>Bacillati</taxon>
        <taxon>Actinomycetota</taxon>
        <taxon>Actinomycetes</taxon>
        <taxon>Kitasatosporales</taxon>
        <taxon>Streptomycetaceae</taxon>
        <taxon>Streptomyces</taxon>
    </lineage>
</organism>
<feature type="transmembrane region" description="Helical" evidence="14">
    <location>
        <begin position="37"/>
        <end position="57"/>
    </location>
</feature>
<sequence length="234" mass="25365">MGTSGVIDDETGTGGADPAESSGPSDRIEGGVPGERLVLFTDAVTAISITLLILPLVDLVPEVASAHEGSSEVITGHLSQIWSFLLSFAVIASIWREHHRAFSSVTMLTRSLTAWNMGWLLSVVVLPLPTEMIGAFGGHDRFVGMFYYSTLLASMVCRLAMLRILKTTPGLVEGDSAGGRRRIEDLYTESYLNVLAVAIALVIALAVPVLQYYSLLLLAVLPRLERLRRRRAAR</sequence>
<feature type="transmembrane region" description="Helical" evidence="14">
    <location>
        <begin position="146"/>
        <end position="165"/>
    </location>
</feature>
<dbReference type="Pfam" id="PF06736">
    <property type="entry name" value="TMEM175"/>
    <property type="match status" value="1"/>
</dbReference>
<feature type="transmembrane region" description="Helical" evidence="14">
    <location>
        <begin position="190"/>
        <end position="213"/>
    </location>
</feature>
<evidence type="ECO:0000256" key="2">
    <source>
        <dbReference type="ARBA" id="ARBA00006920"/>
    </source>
</evidence>
<keyword evidence="3" id="KW-0813">Transport</keyword>
<evidence type="ECO:0000256" key="11">
    <source>
        <dbReference type="ARBA" id="ARBA00023303"/>
    </source>
</evidence>
<accession>A0ABT7A015</accession>
<evidence type="ECO:0000256" key="3">
    <source>
        <dbReference type="ARBA" id="ARBA00022448"/>
    </source>
</evidence>
<evidence type="ECO:0000256" key="1">
    <source>
        <dbReference type="ARBA" id="ARBA00004141"/>
    </source>
</evidence>
<evidence type="ECO:0000313" key="15">
    <source>
        <dbReference type="EMBL" id="MDJ1134665.1"/>
    </source>
</evidence>
<evidence type="ECO:0000256" key="12">
    <source>
        <dbReference type="ARBA" id="ARBA00034430"/>
    </source>
</evidence>
<evidence type="ECO:0000256" key="6">
    <source>
        <dbReference type="ARBA" id="ARBA00022826"/>
    </source>
</evidence>
<feature type="transmembrane region" description="Helical" evidence="14">
    <location>
        <begin position="77"/>
        <end position="95"/>
    </location>
</feature>
<proteinExistence type="inferred from homology"/>
<feature type="region of interest" description="Disordered" evidence="13">
    <location>
        <begin position="1"/>
        <end position="30"/>
    </location>
</feature>
<comment type="catalytic activity">
    <reaction evidence="12">
        <text>K(+)(in) = K(+)(out)</text>
        <dbReference type="Rhea" id="RHEA:29463"/>
        <dbReference type="ChEBI" id="CHEBI:29103"/>
    </reaction>
</comment>
<dbReference type="PANTHER" id="PTHR31462:SF5">
    <property type="entry name" value="ENDOSOMAL_LYSOSOMAL PROTON CHANNEL TMEM175"/>
    <property type="match status" value="1"/>
</dbReference>
<dbReference type="Proteomes" id="UP001214441">
    <property type="component" value="Unassembled WGS sequence"/>
</dbReference>
<evidence type="ECO:0000256" key="4">
    <source>
        <dbReference type="ARBA" id="ARBA00022538"/>
    </source>
</evidence>
<evidence type="ECO:0000256" key="10">
    <source>
        <dbReference type="ARBA" id="ARBA00023136"/>
    </source>
</evidence>
<name>A0ABT7A015_9ACTN</name>
<comment type="subcellular location">
    <subcellularLocation>
        <location evidence="1">Membrane</location>
        <topology evidence="1">Multi-pass membrane protein</topology>
    </subcellularLocation>
</comment>
<evidence type="ECO:0000313" key="16">
    <source>
        <dbReference type="Proteomes" id="UP001214441"/>
    </source>
</evidence>
<protein>
    <submittedName>
        <fullName evidence="15">TMEM175 family protein</fullName>
    </submittedName>
</protein>
<gene>
    <name evidence="15" type="ORF">NMN56_022420</name>
</gene>
<evidence type="ECO:0000256" key="13">
    <source>
        <dbReference type="SAM" id="MobiDB-lite"/>
    </source>
</evidence>
<dbReference type="InterPro" id="IPR010617">
    <property type="entry name" value="TMEM175-like"/>
</dbReference>
<keyword evidence="10 14" id="KW-0472">Membrane</keyword>
<keyword evidence="16" id="KW-1185">Reference proteome</keyword>
<feature type="transmembrane region" description="Helical" evidence="14">
    <location>
        <begin position="107"/>
        <end position="126"/>
    </location>
</feature>
<reference evidence="15 16" key="1">
    <citation type="submission" date="2023-05" db="EMBL/GenBank/DDBJ databases">
        <title>Streptantibioticus silvisoli sp. nov., acidotolerant actinomycetes 1 from pine litter.</title>
        <authorList>
            <person name="Swiecimska M."/>
            <person name="Golinska P."/>
            <person name="Sangal V."/>
            <person name="Wachnowicz B."/>
            <person name="Goodfellow M."/>
        </authorList>
    </citation>
    <scope>NUCLEOTIDE SEQUENCE [LARGE SCALE GENOMIC DNA]</scope>
    <source>
        <strain evidence="15 16">DSM 42109</strain>
    </source>
</reference>
<dbReference type="PANTHER" id="PTHR31462">
    <property type="entry name" value="ENDOSOMAL/LYSOSOMAL POTASSIUM CHANNEL TMEM175"/>
    <property type="match status" value="1"/>
</dbReference>
<keyword evidence="6" id="KW-0631">Potassium channel</keyword>
<comment type="similarity">
    <text evidence="2">Belongs to the TMEM175 family.</text>
</comment>